<accession>A0A7C1I1S2</accession>
<protein>
    <recommendedName>
        <fullName evidence="2">Sjogrens syndrome scleroderma autoantigen 1</fullName>
    </recommendedName>
</protein>
<proteinExistence type="predicted"/>
<dbReference type="SUPFAM" id="SSF75712">
    <property type="entry name" value="Rad50 coiled-coil Zn hook"/>
    <property type="match status" value="1"/>
</dbReference>
<dbReference type="EMBL" id="DSDY01000117">
    <property type="protein sequence ID" value="HDS10704.1"/>
    <property type="molecule type" value="Genomic_DNA"/>
</dbReference>
<sequence>MSGVDKDFIIKKSAELLRAGAKMLSSQCPVCGSPLFQLKTGEVVCPVHGKVIIIEKEEEVIQVSLDSALIKLEEKAMNRLASLISQIDELREKPSMNERNLLKTIKEWLEVIYASRKIRLFKESSSGKKE</sequence>
<dbReference type="InterPro" id="IPR009563">
    <property type="entry name" value="SSSCA1"/>
</dbReference>
<comment type="caution">
    <text evidence="1">The sequence shown here is derived from an EMBL/GenBank/DDBJ whole genome shotgun (WGS) entry which is preliminary data.</text>
</comment>
<name>A0A7C1I1S2_9CREN</name>
<evidence type="ECO:0008006" key="2">
    <source>
        <dbReference type="Google" id="ProtNLM"/>
    </source>
</evidence>
<gene>
    <name evidence="1" type="ORF">ENO04_03695</name>
</gene>
<evidence type="ECO:0000313" key="1">
    <source>
        <dbReference type="EMBL" id="HDS10704.1"/>
    </source>
</evidence>
<dbReference type="Pfam" id="PF06677">
    <property type="entry name" value="Auto_anti-p27"/>
    <property type="match status" value="1"/>
</dbReference>
<reference evidence="1" key="1">
    <citation type="journal article" date="2020" name="mSystems">
        <title>Genome- and Community-Level Interaction Insights into Carbon Utilization and Element Cycling Functions of Hydrothermarchaeota in Hydrothermal Sediment.</title>
        <authorList>
            <person name="Zhou Z."/>
            <person name="Liu Y."/>
            <person name="Xu W."/>
            <person name="Pan J."/>
            <person name="Luo Z.H."/>
            <person name="Li M."/>
        </authorList>
    </citation>
    <scope>NUCLEOTIDE SEQUENCE [LARGE SCALE GENOMIC DNA]</scope>
    <source>
        <strain evidence="1">SpSt-123</strain>
    </source>
</reference>
<dbReference type="AlphaFoldDB" id="A0A7C1I1S2"/>
<organism evidence="1">
    <name type="scientific">Fervidicoccus fontis</name>
    <dbReference type="NCBI Taxonomy" id="683846"/>
    <lineage>
        <taxon>Archaea</taxon>
        <taxon>Thermoproteota</taxon>
        <taxon>Thermoprotei</taxon>
        <taxon>Fervidicoccales</taxon>
        <taxon>Fervidicoccaceae</taxon>
        <taxon>Fervidicoccus</taxon>
    </lineage>
</organism>